<feature type="region of interest" description="Disordered" evidence="1">
    <location>
        <begin position="104"/>
        <end position="166"/>
    </location>
</feature>
<feature type="region of interest" description="Disordered" evidence="1">
    <location>
        <begin position="294"/>
        <end position="328"/>
    </location>
</feature>
<feature type="compositionally biased region" description="Basic and acidic residues" evidence="1">
    <location>
        <begin position="423"/>
        <end position="432"/>
    </location>
</feature>
<feature type="region of interest" description="Disordered" evidence="1">
    <location>
        <begin position="48"/>
        <end position="74"/>
    </location>
</feature>
<comment type="caution">
    <text evidence="2">The sequence shown here is derived from an EMBL/GenBank/DDBJ whole genome shotgun (WGS) entry which is preliminary data.</text>
</comment>
<evidence type="ECO:0000313" key="3">
    <source>
        <dbReference type="Proteomes" id="UP001491310"/>
    </source>
</evidence>
<evidence type="ECO:0000313" key="2">
    <source>
        <dbReference type="EMBL" id="KAK9902046.1"/>
    </source>
</evidence>
<feature type="region of interest" description="Disordered" evidence="1">
    <location>
        <begin position="395"/>
        <end position="484"/>
    </location>
</feature>
<reference evidence="2 3" key="1">
    <citation type="journal article" date="2024" name="Nat. Commun.">
        <title>Phylogenomics reveals the evolutionary origins of lichenization in chlorophyte algae.</title>
        <authorList>
            <person name="Puginier C."/>
            <person name="Libourel C."/>
            <person name="Otte J."/>
            <person name="Skaloud P."/>
            <person name="Haon M."/>
            <person name="Grisel S."/>
            <person name="Petersen M."/>
            <person name="Berrin J.G."/>
            <person name="Delaux P.M."/>
            <person name="Dal Grande F."/>
            <person name="Keller J."/>
        </authorList>
    </citation>
    <scope>NUCLEOTIDE SEQUENCE [LARGE SCALE GENOMIC DNA]</scope>
    <source>
        <strain evidence="2 3">SAG 216-7</strain>
    </source>
</reference>
<feature type="compositionally biased region" description="Polar residues" evidence="1">
    <location>
        <begin position="471"/>
        <end position="484"/>
    </location>
</feature>
<organism evidence="2 3">
    <name type="scientific">Coccomyxa subellipsoidea</name>
    <dbReference type="NCBI Taxonomy" id="248742"/>
    <lineage>
        <taxon>Eukaryota</taxon>
        <taxon>Viridiplantae</taxon>
        <taxon>Chlorophyta</taxon>
        <taxon>core chlorophytes</taxon>
        <taxon>Trebouxiophyceae</taxon>
        <taxon>Trebouxiophyceae incertae sedis</taxon>
        <taxon>Coccomyxaceae</taxon>
        <taxon>Coccomyxa</taxon>
    </lineage>
</organism>
<dbReference type="EMBL" id="JALJOT010000016">
    <property type="protein sequence ID" value="KAK9902046.1"/>
    <property type="molecule type" value="Genomic_DNA"/>
</dbReference>
<accession>A0ABR2YC32</accession>
<protein>
    <submittedName>
        <fullName evidence="2">Uncharacterized protein</fullName>
    </submittedName>
</protein>
<feature type="compositionally biased region" description="Low complexity" evidence="1">
    <location>
        <begin position="445"/>
        <end position="470"/>
    </location>
</feature>
<evidence type="ECO:0000256" key="1">
    <source>
        <dbReference type="SAM" id="MobiDB-lite"/>
    </source>
</evidence>
<keyword evidence="3" id="KW-1185">Reference proteome</keyword>
<name>A0ABR2YC32_9CHLO</name>
<feature type="compositionally biased region" description="Low complexity" evidence="1">
    <location>
        <begin position="295"/>
        <end position="312"/>
    </location>
</feature>
<proteinExistence type="predicted"/>
<sequence length="484" mass="51192">MFPVSCEAHFQDLKAAYEHIQEQLPTSPGAKQDVWLYVLPIQGRMRQTHSSEASESLAMPSFSREQQQRRIEAQRSCENLLEASSAQAHLHRLSMDMGASYHSPRQLDVLTPSPSKLSQDGGHQRPAPSLPGLQGTPYDVSGHPAHAGRRSLDAPLHRGRPDVPTLDLRASPRKAALLRQARTHCQKASEGAERLWPLTAHGGPWGATFPPAQPMLTSDATSPQYYSQTQQGGFCGGPPPTGGYSPFQAGAHDPMDRTPRLMEAAQQLPGSFLRGGPERQPPLFSAAGRVPLQPNQAAANSGDSANSGSGASLVSPEGTFRPHTLAPPDPPFRARALMSAHSDADAYFPLAAAAAVYANNLGREPFSGDPPYHRMHSAHAAQHRAAGLRHVGSAPGELRVFGQPPATTGPVPATAAAATAEASSERPERQREVGPGWHGCENGQLASSAPAATSLSRGGSSRGSSPLISPTNNPSTNLAPSVDM</sequence>
<feature type="compositionally biased region" description="Low complexity" evidence="1">
    <location>
        <begin position="404"/>
        <end position="422"/>
    </location>
</feature>
<dbReference type="Proteomes" id="UP001491310">
    <property type="component" value="Unassembled WGS sequence"/>
</dbReference>
<gene>
    <name evidence="2" type="ORF">WJX75_002412</name>
</gene>
<feature type="compositionally biased region" description="Basic and acidic residues" evidence="1">
    <location>
        <begin position="150"/>
        <end position="161"/>
    </location>
</feature>